<dbReference type="HOGENOM" id="CLU_3226744_0_0_9"/>
<organism evidence="1 2">
    <name type="scientific">Ruminococcus callidus ATCC 27760</name>
    <dbReference type="NCBI Taxonomy" id="411473"/>
    <lineage>
        <taxon>Bacteria</taxon>
        <taxon>Bacillati</taxon>
        <taxon>Bacillota</taxon>
        <taxon>Clostridia</taxon>
        <taxon>Eubacteriales</taxon>
        <taxon>Oscillospiraceae</taxon>
        <taxon>Ruminococcus</taxon>
    </lineage>
</organism>
<feature type="non-terminal residue" evidence="1">
    <location>
        <position position="1"/>
    </location>
</feature>
<evidence type="ECO:0000313" key="2">
    <source>
        <dbReference type="Proteomes" id="UP000016662"/>
    </source>
</evidence>
<protein>
    <submittedName>
        <fullName evidence="1">Uncharacterized protein</fullName>
    </submittedName>
</protein>
<name>U2LVC8_9FIRM</name>
<dbReference type="STRING" id="411473.RUMCAL_02694"/>
<reference evidence="1 2" key="1">
    <citation type="submission" date="2013-07" db="EMBL/GenBank/DDBJ databases">
        <authorList>
            <person name="Weinstock G."/>
            <person name="Sodergren E."/>
            <person name="Wylie T."/>
            <person name="Fulton L."/>
            <person name="Fulton R."/>
            <person name="Fronick C."/>
            <person name="O'Laughlin M."/>
            <person name="Godfrey J."/>
            <person name="Miner T."/>
            <person name="Herter B."/>
            <person name="Appelbaum E."/>
            <person name="Cordes M."/>
            <person name="Lek S."/>
            <person name="Wollam A."/>
            <person name="Pepin K.H."/>
            <person name="Palsikar V.B."/>
            <person name="Mitreva M."/>
            <person name="Wilson R.K."/>
        </authorList>
    </citation>
    <scope>NUCLEOTIDE SEQUENCE [LARGE SCALE GENOMIC DNA]</scope>
    <source>
        <strain evidence="1 2">ATCC 27760</strain>
    </source>
</reference>
<dbReference type="EMBL" id="AWVF01000330">
    <property type="protein sequence ID" value="ERJ91043.1"/>
    <property type="molecule type" value="Genomic_DNA"/>
</dbReference>
<sequence>KAVRRALCGAALNNGLAGGTTVSCFYGSLQPKIRRYDKWNLLH</sequence>
<dbReference type="AlphaFoldDB" id="U2LVC8"/>
<dbReference type="Proteomes" id="UP000016662">
    <property type="component" value="Unassembled WGS sequence"/>
</dbReference>
<evidence type="ECO:0000313" key="1">
    <source>
        <dbReference type="EMBL" id="ERJ91043.1"/>
    </source>
</evidence>
<keyword evidence="2" id="KW-1185">Reference proteome</keyword>
<proteinExistence type="predicted"/>
<comment type="caution">
    <text evidence="1">The sequence shown here is derived from an EMBL/GenBank/DDBJ whole genome shotgun (WGS) entry which is preliminary data.</text>
</comment>
<accession>U2LVC8</accession>
<gene>
    <name evidence="1" type="ORF">RUMCAL_02694</name>
</gene>